<keyword evidence="1" id="KW-0472">Membrane</keyword>
<evidence type="ECO:0000313" key="3">
    <source>
        <dbReference type="EMBL" id="GAA2585308.1"/>
    </source>
</evidence>
<feature type="signal peptide" evidence="2">
    <location>
        <begin position="1"/>
        <end position="26"/>
    </location>
</feature>
<keyword evidence="4" id="KW-1185">Reference proteome</keyword>
<evidence type="ECO:0000256" key="1">
    <source>
        <dbReference type="SAM" id="Phobius"/>
    </source>
</evidence>
<evidence type="ECO:0000313" key="4">
    <source>
        <dbReference type="Proteomes" id="UP001500274"/>
    </source>
</evidence>
<comment type="caution">
    <text evidence="3">The sequence shown here is derived from an EMBL/GenBank/DDBJ whole genome shotgun (WGS) entry which is preliminary data.</text>
</comment>
<dbReference type="Proteomes" id="UP001500274">
    <property type="component" value="Unassembled WGS sequence"/>
</dbReference>
<feature type="transmembrane region" description="Helical" evidence="1">
    <location>
        <begin position="72"/>
        <end position="92"/>
    </location>
</feature>
<keyword evidence="1" id="KW-0812">Transmembrane</keyword>
<organism evidence="3 4">
    <name type="scientific">Microbacterium binotii</name>
    <dbReference type="NCBI Taxonomy" id="462710"/>
    <lineage>
        <taxon>Bacteria</taxon>
        <taxon>Bacillati</taxon>
        <taxon>Actinomycetota</taxon>
        <taxon>Actinomycetes</taxon>
        <taxon>Micrococcales</taxon>
        <taxon>Microbacteriaceae</taxon>
        <taxon>Microbacterium</taxon>
    </lineage>
</organism>
<keyword evidence="2" id="KW-0732">Signal</keyword>
<proteinExistence type="predicted"/>
<evidence type="ECO:0000256" key="2">
    <source>
        <dbReference type="SAM" id="SignalP"/>
    </source>
</evidence>
<gene>
    <name evidence="3" type="ORF">GCM10009862_25410</name>
</gene>
<dbReference type="EMBL" id="BAAARI010000016">
    <property type="protein sequence ID" value="GAA2585308.1"/>
    <property type="molecule type" value="Genomic_DNA"/>
</dbReference>
<feature type="chain" id="PRO_5046019841" description="Secreted protein" evidence="2">
    <location>
        <begin position="27"/>
        <end position="111"/>
    </location>
</feature>
<name>A0ABN3PH12_9MICO</name>
<keyword evidence="1" id="KW-1133">Transmembrane helix</keyword>
<protein>
    <recommendedName>
        <fullName evidence="5">Secreted protein</fullName>
    </recommendedName>
</protein>
<evidence type="ECO:0008006" key="5">
    <source>
        <dbReference type="Google" id="ProtNLM"/>
    </source>
</evidence>
<accession>A0ABN3PH12</accession>
<sequence>MKRWRAVLAMVVSALASAAVAVPARAADIDPDAGSIGVSVQITPIECASGCGVGAEGVGSLAASGLPPLEPVLWAAALVLALGTALVLRATVSPRARTTPVSDSGDGACQS</sequence>
<reference evidence="3 4" key="1">
    <citation type="journal article" date="2019" name="Int. J. Syst. Evol. Microbiol.">
        <title>The Global Catalogue of Microorganisms (GCM) 10K type strain sequencing project: providing services to taxonomists for standard genome sequencing and annotation.</title>
        <authorList>
            <consortium name="The Broad Institute Genomics Platform"/>
            <consortium name="The Broad Institute Genome Sequencing Center for Infectious Disease"/>
            <person name="Wu L."/>
            <person name="Ma J."/>
        </authorList>
    </citation>
    <scope>NUCLEOTIDE SEQUENCE [LARGE SCALE GENOMIC DNA]</scope>
    <source>
        <strain evidence="3 4">JCM 16365</strain>
    </source>
</reference>
<dbReference type="RefSeq" id="WP_344230049.1">
    <property type="nucleotide sequence ID" value="NZ_BAAARI010000016.1"/>
</dbReference>